<dbReference type="Proteomes" id="UP000326396">
    <property type="component" value="Linkage Group LG14"/>
</dbReference>
<dbReference type="OrthoDB" id="1694816at2759"/>
<protein>
    <submittedName>
        <fullName evidence="1">Uncharacterized protein</fullName>
    </submittedName>
</protein>
<keyword evidence="2" id="KW-1185">Reference proteome</keyword>
<organism evidence="1 2">
    <name type="scientific">Mikania micrantha</name>
    <name type="common">bitter vine</name>
    <dbReference type="NCBI Taxonomy" id="192012"/>
    <lineage>
        <taxon>Eukaryota</taxon>
        <taxon>Viridiplantae</taxon>
        <taxon>Streptophyta</taxon>
        <taxon>Embryophyta</taxon>
        <taxon>Tracheophyta</taxon>
        <taxon>Spermatophyta</taxon>
        <taxon>Magnoliopsida</taxon>
        <taxon>eudicotyledons</taxon>
        <taxon>Gunneridae</taxon>
        <taxon>Pentapetalae</taxon>
        <taxon>asterids</taxon>
        <taxon>campanulids</taxon>
        <taxon>Asterales</taxon>
        <taxon>Asteraceae</taxon>
        <taxon>Asteroideae</taxon>
        <taxon>Heliantheae alliance</taxon>
        <taxon>Eupatorieae</taxon>
        <taxon>Mikania</taxon>
    </lineage>
</organism>
<name>A0A5N6P3T3_9ASTR</name>
<sequence>MPNLLRLNTWSAMLYDIILDMPSAKCPEEFDYHKMITIAHVYDNHYVMVELEREYPMPSILAYWVRHRASSAVGWQTIYENRLKLYKQLNPCNRDKAFIHIEDD</sequence>
<dbReference type="AlphaFoldDB" id="A0A5N6P3T3"/>
<gene>
    <name evidence="1" type="ORF">E3N88_11829</name>
</gene>
<comment type="caution">
    <text evidence="1">The sequence shown here is derived from an EMBL/GenBank/DDBJ whole genome shotgun (WGS) entry which is preliminary data.</text>
</comment>
<evidence type="ECO:0000313" key="1">
    <source>
        <dbReference type="EMBL" id="KAD5960357.1"/>
    </source>
</evidence>
<dbReference type="EMBL" id="SZYD01000006">
    <property type="protein sequence ID" value="KAD5960357.1"/>
    <property type="molecule type" value="Genomic_DNA"/>
</dbReference>
<proteinExistence type="predicted"/>
<evidence type="ECO:0000313" key="2">
    <source>
        <dbReference type="Proteomes" id="UP000326396"/>
    </source>
</evidence>
<accession>A0A5N6P3T3</accession>
<reference evidence="1 2" key="1">
    <citation type="submission" date="2019-05" db="EMBL/GenBank/DDBJ databases">
        <title>Mikania micrantha, genome provides insights into the molecular mechanism of rapid growth.</title>
        <authorList>
            <person name="Liu B."/>
        </authorList>
    </citation>
    <scope>NUCLEOTIDE SEQUENCE [LARGE SCALE GENOMIC DNA]</scope>
    <source>
        <strain evidence="1">NLD-2019</strain>
        <tissue evidence="1">Leaf</tissue>
    </source>
</reference>